<keyword evidence="2 3" id="KW-0040">ANK repeat</keyword>
<evidence type="ECO:0000313" key="5">
    <source>
        <dbReference type="Proteomes" id="UP000649617"/>
    </source>
</evidence>
<keyword evidence="1" id="KW-0677">Repeat</keyword>
<dbReference type="PROSITE" id="PS50088">
    <property type="entry name" value="ANK_REPEAT"/>
    <property type="match status" value="4"/>
</dbReference>
<keyword evidence="5" id="KW-1185">Reference proteome</keyword>
<evidence type="ECO:0000256" key="1">
    <source>
        <dbReference type="ARBA" id="ARBA00022737"/>
    </source>
</evidence>
<gene>
    <name evidence="4" type="primary">kidins220b</name>
    <name evidence="4" type="ORF">SPIL2461_LOCUS14756</name>
</gene>
<dbReference type="InterPro" id="IPR050889">
    <property type="entry name" value="Dendritic_Spine_Reg/Scaffold"/>
</dbReference>
<dbReference type="InterPro" id="IPR002110">
    <property type="entry name" value="Ankyrin_rpt"/>
</dbReference>
<dbReference type="EMBL" id="CAJNIZ010034681">
    <property type="protein sequence ID" value="CAE7554699.1"/>
    <property type="molecule type" value="Genomic_DNA"/>
</dbReference>
<evidence type="ECO:0000256" key="3">
    <source>
        <dbReference type="PROSITE-ProRule" id="PRU00023"/>
    </source>
</evidence>
<feature type="non-terminal residue" evidence="4">
    <location>
        <position position="206"/>
    </location>
</feature>
<dbReference type="Gene3D" id="1.25.40.20">
    <property type="entry name" value="Ankyrin repeat-containing domain"/>
    <property type="match status" value="2"/>
</dbReference>
<dbReference type="PANTHER" id="PTHR24166">
    <property type="entry name" value="ROLLING PEBBLES, ISOFORM B"/>
    <property type="match status" value="1"/>
</dbReference>
<proteinExistence type="predicted"/>
<dbReference type="AlphaFoldDB" id="A0A812U6S6"/>
<comment type="caution">
    <text evidence="4">The sequence shown here is derived from an EMBL/GenBank/DDBJ whole genome shotgun (WGS) entry which is preliminary data.</text>
</comment>
<dbReference type="Pfam" id="PF12796">
    <property type="entry name" value="Ank_2"/>
    <property type="match status" value="1"/>
</dbReference>
<evidence type="ECO:0000256" key="2">
    <source>
        <dbReference type="ARBA" id="ARBA00023043"/>
    </source>
</evidence>
<dbReference type="InterPro" id="IPR036770">
    <property type="entry name" value="Ankyrin_rpt-contain_sf"/>
</dbReference>
<reference evidence="4" key="1">
    <citation type="submission" date="2021-02" db="EMBL/GenBank/DDBJ databases">
        <authorList>
            <person name="Dougan E. K."/>
            <person name="Rhodes N."/>
            <person name="Thang M."/>
            <person name="Chan C."/>
        </authorList>
    </citation>
    <scope>NUCLEOTIDE SEQUENCE</scope>
</reference>
<protein>
    <submittedName>
        <fullName evidence="4">Kidins220b protein</fullName>
    </submittedName>
</protein>
<dbReference type="PROSITE" id="PS50297">
    <property type="entry name" value="ANK_REP_REGION"/>
    <property type="match status" value="4"/>
</dbReference>
<dbReference type="Pfam" id="PF13637">
    <property type="entry name" value="Ank_4"/>
    <property type="match status" value="1"/>
</dbReference>
<dbReference type="SUPFAM" id="SSF48403">
    <property type="entry name" value="Ankyrin repeat"/>
    <property type="match status" value="1"/>
</dbReference>
<dbReference type="Proteomes" id="UP000649617">
    <property type="component" value="Unassembled WGS sequence"/>
</dbReference>
<dbReference type="PANTHER" id="PTHR24166:SF48">
    <property type="entry name" value="PROTEIN VAPYRIN"/>
    <property type="match status" value="1"/>
</dbReference>
<feature type="repeat" description="ANK" evidence="3">
    <location>
        <begin position="71"/>
        <end position="103"/>
    </location>
</feature>
<organism evidence="4 5">
    <name type="scientific">Symbiodinium pilosum</name>
    <name type="common">Dinoflagellate</name>
    <dbReference type="NCBI Taxonomy" id="2952"/>
    <lineage>
        <taxon>Eukaryota</taxon>
        <taxon>Sar</taxon>
        <taxon>Alveolata</taxon>
        <taxon>Dinophyceae</taxon>
        <taxon>Suessiales</taxon>
        <taxon>Symbiodiniaceae</taxon>
        <taxon>Symbiodinium</taxon>
    </lineage>
</organism>
<dbReference type="OrthoDB" id="290990at2759"/>
<evidence type="ECO:0000313" key="4">
    <source>
        <dbReference type="EMBL" id="CAE7554699.1"/>
    </source>
</evidence>
<dbReference type="SMART" id="SM00248">
    <property type="entry name" value="ANK"/>
    <property type="match status" value="4"/>
</dbReference>
<name>A0A812U6S6_SYMPI</name>
<feature type="repeat" description="ANK" evidence="3">
    <location>
        <begin position="104"/>
        <end position="136"/>
    </location>
</feature>
<feature type="repeat" description="ANK" evidence="3">
    <location>
        <begin position="170"/>
        <end position="202"/>
    </location>
</feature>
<sequence length="206" mass="21940">MSGEQLAAISIDEISNVRDVKDYLSRNFGFPVFLQQLLDNGSSLDDSALMPVPIDLQLVLKSVFSATDQQEAATELLRACATGHFNTVRLLLEAGTNKDAQDRMSRTGLILAAKSGHVETVRLLLEAASNVNAKGVDGCGALMVAAHIDNVEITQLLLDAGANKDLQDLVGNTALLVAARLGNVKVVELLLEAGCKKDLPDRMGNT</sequence>
<feature type="repeat" description="ANK" evidence="3">
    <location>
        <begin position="137"/>
        <end position="169"/>
    </location>
</feature>
<accession>A0A812U6S6</accession>